<accession>A0A4R7VVL0</accession>
<organism evidence="1 2">
    <name type="scientific">Actinophytocola oryzae</name>
    <dbReference type="NCBI Taxonomy" id="502181"/>
    <lineage>
        <taxon>Bacteria</taxon>
        <taxon>Bacillati</taxon>
        <taxon>Actinomycetota</taxon>
        <taxon>Actinomycetes</taxon>
        <taxon>Pseudonocardiales</taxon>
        <taxon>Pseudonocardiaceae</taxon>
    </lineage>
</organism>
<reference evidence="1 2" key="1">
    <citation type="submission" date="2019-03" db="EMBL/GenBank/DDBJ databases">
        <title>Genomic Encyclopedia of Archaeal and Bacterial Type Strains, Phase II (KMG-II): from individual species to whole genera.</title>
        <authorList>
            <person name="Goeker M."/>
        </authorList>
    </citation>
    <scope>NUCLEOTIDE SEQUENCE [LARGE SCALE GENOMIC DNA]</scope>
    <source>
        <strain evidence="1 2">DSM 45499</strain>
    </source>
</reference>
<name>A0A4R7VVL0_9PSEU</name>
<gene>
    <name evidence="1" type="ORF">CLV71_104402</name>
</gene>
<comment type="caution">
    <text evidence="1">The sequence shown here is derived from an EMBL/GenBank/DDBJ whole genome shotgun (WGS) entry which is preliminary data.</text>
</comment>
<dbReference type="RefSeq" id="WP_133902947.1">
    <property type="nucleotide sequence ID" value="NZ_SOCP01000004.1"/>
</dbReference>
<protein>
    <submittedName>
        <fullName evidence="1">Uncharacterized protein</fullName>
    </submittedName>
</protein>
<sequence>MTAAVETIATTYTDEVSAEVTALLEAPERADDLRDLRMLNGPLVQIGSLSPSGPRKPKK</sequence>
<dbReference type="EMBL" id="SOCP01000004">
    <property type="protein sequence ID" value="TDV53934.1"/>
    <property type="molecule type" value="Genomic_DNA"/>
</dbReference>
<proteinExistence type="predicted"/>
<dbReference type="AlphaFoldDB" id="A0A4R7VVL0"/>
<dbReference type="Proteomes" id="UP000294927">
    <property type="component" value="Unassembled WGS sequence"/>
</dbReference>
<evidence type="ECO:0000313" key="2">
    <source>
        <dbReference type="Proteomes" id="UP000294927"/>
    </source>
</evidence>
<keyword evidence="2" id="KW-1185">Reference proteome</keyword>
<evidence type="ECO:0000313" key="1">
    <source>
        <dbReference type="EMBL" id="TDV53934.1"/>
    </source>
</evidence>